<feature type="chain" id="PRO_5012678422" description="Rap1a immunity protein domain-containing protein" evidence="1">
    <location>
        <begin position="16"/>
        <end position="117"/>
    </location>
</feature>
<dbReference type="STRING" id="1888892.BFL28_15155"/>
<evidence type="ECO:0000313" key="3">
    <source>
        <dbReference type="Proteomes" id="UP000094487"/>
    </source>
</evidence>
<keyword evidence="3" id="KW-1185">Reference proteome</keyword>
<comment type="caution">
    <text evidence="2">The sequence shown here is derived from an EMBL/GenBank/DDBJ whole genome shotgun (WGS) entry which is preliminary data.</text>
</comment>
<name>A0A1E3LZJ1_9SPHN</name>
<reference evidence="2 3" key="1">
    <citation type="submission" date="2016-08" db="EMBL/GenBank/DDBJ databases">
        <title>Draft genome of the agarase producing Sphingomonas sp. MCT13.</title>
        <authorList>
            <person name="D'Andrea M.M."/>
            <person name="Rossolini G.M."/>
            <person name="Thaller M.C."/>
        </authorList>
    </citation>
    <scope>NUCLEOTIDE SEQUENCE [LARGE SCALE GENOMIC DNA]</scope>
    <source>
        <strain evidence="2 3">MCT13</strain>
    </source>
</reference>
<feature type="signal peptide" evidence="1">
    <location>
        <begin position="1"/>
        <end position="15"/>
    </location>
</feature>
<dbReference type="AlphaFoldDB" id="A0A1E3LZJ1"/>
<evidence type="ECO:0000256" key="1">
    <source>
        <dbReference type="SAM" id="SignalP"/>
    </source>
</evidence>
<keyword evidence="1" id="KW-0732">Signal</keyword>
<dbReference type="Proteomes" id="UP000094487">
    <property type="component" value="Unassembled WGS sequence"/>
</dbReference>
<organism evidence="2 3">
    <name type="scientific">Sphingomonas turrisvirgatae</name>
    <dbReference type="NCBI Taxonomy" id="1888892"/>
    <lineage>
        <taxon>Bacteria</taxon>
        <taxon>Pseudomonadati</taxon>
        <taxon>Pseudomonadota</taxon>
        <taxon>Alphaproteobacteria</taxon>
        <taxon>Sphingomonadales</taxon>
        <taxon>Sphingomonadaceae</taxon>
        <taxon>Sphingomonas</taxon>
    </lineage>
</organism>
<accession>A0A1E3LZJ1</accession>
<proteinExistence type="predicted"/>
<dbReference type="EMBL" id="MDDS01000018">
    <property type="protein sequence ID" value="ODP38210.1"/>
    <property type="molecule type" value="Genomic_DNA"/>
</dbReference>
<evidence type="ECO:0000313" key="2">
    <source>
        <dbReference type="EMBL" id="ODP38210.1"/>
    </source>
</evidence>
<gene>
    <name evidence="2" type="ORF">BFL28_15155</name>
</gene>
<evidence type="ECO:0008006" key="4">
    <source>
        <dbReference type="Google" id="ProtNLM"/>
    </source>
</evidence>
<protein>
    <recommendedName>
        <fullName evidence="4">Rap1a immunity protein domain-containing protein</fullName>
    </recommendedName>
</protein>
<sequence>MLIAALLALPATAQAMTVAQFLAKVNGLKAKGIFAMGSPDIKLLTNEMKGVAADYRAEIESARAAGRVPHSCPPAKGQAKLGSKDILAEFEAIPLPQRGMSTKTAFYAMMKKRYPCR</sequence>